<dbReference type="RefSeq" id="WP_043941065.1">
    <property type="nucleotide sequence ID" value="NZ_JWHT01000023.1"/>
</dbReference>
<accession>A0A0D1M1V4</accession>
<sequence>MKGRVDLDIKMFGRAPGLSKFPISAQVWKELENYRVHYGAYEGEEAFISSSKLDMDVLELPGLVWVQDNAPDYFKYLIKADEKFAEGSYVNHLTAWNDIRGYQLLENDKEDRIDSQVSMNESDQIEDKYLGISLIHDDIKGDGFIVRLKHNVLIWEVHKKKKAKDQSRVIQKYDRQNLGTMIDRAKGKETVVPGIVKVMRFPFSEPEWRDIKKTNVTSLKSVARKVSEVAPVFAEALEFGYFKTGLPTFDNAKEAWRVKYLMYLLSDIGWIDLSSLKFGKNIKEFRDKQKQANDRTISTLQKLNNTAGKPTSKVNTKVNISRKSRNQRGNDREILTYEERRQRNAKKRLDYYDDQTYMENHYVRYPSARQRHNDGGGWS</sequence>
<dbReference type="EMBL" id="JWHT01000023">
    <property type="protein sequence ID" value="KIU24892.1"/>
    <property type="molecule type" value="Genomic_DNA"/>
</dbReference>
<dbReference type="PATRIC" id="fig|137591.24.peg.941"/>
<gene>
    <name evidence="1" type="ORF">ab3b_00960</name>
</gene>
<organism evidence="1 2">
    <name type="scientific">Weissella cibaria</name>
    <dbReference type="NCBI Taxonomy" id="137591"/>
    <lineage>
        <taxon>Bacteria</taxon>
        <taxon>Bacillati</taxon>
        <taxon>Bacillota</taxon>
        <taxon>Bacilli</taxon>
        <taxon>Lactobacillales</taxon>
        <taxon>Lactobacillaceae</taxon>
        <taxon>Weissella</taxon>
    </lineage>
</organism>
<evidence type="ECO:0000313" key="2">
    <source>
        <dbReference type="Proteomes" id="UP000032289"/>
    </source>
</evidence>
<reference evidence="1 2" key="1">
    <citation type="journal article" date="2015" name="Microbiology (Mosc.)">
        <title>Genomics of the Weissella cibaria species with an examination of its metabolic traits.</title>
        <authorList>
            <person name="Lynch K.M."/>
            <person name="Lucid A."/>
            <person name="Arendt E.K."/>
            <person name="Sleator R.D."/>
            <person name="Lucey B."/>
            <person name="Coffey A."/>
        </authorList>
    </citation>
    <scope>NUCLEOTIDE SEQUENCE [LARGE SCALE GENOMIC DNA]</scope>
    <source>
        <strain evidence="1 2">AB3b</strain>
    </source>
</reference>
<protein>
    <submittedName>
        <fullName evidence="1">Uncharacterized protein</fullName>
    </submittedName>
</protein>
<dbReference type="Proteomes" id="UP000032289">
    <property type="component" value="Unassembled WGS sequence"/>
</dbReference>
<proteinExistence type="predicted"/>
<dbReference type="AlphaFoldDB" id="A0A0D1M1V4"/>
<comment type="caution">
    <text evidence="1">The sequence shown here is derived from an EMBL/GenBank/DDBJ whole genome shotgun (WGS) entry which is preliminary data.</text>
</comment>
<name>A0A0D1M1V4_9LACO</name>
<evidence type="ECO:0000313" key="1">
    <source>
        <dbReference type="EMBL" id="KIU24892.1"/>
    </source>
</evidence>